<dbReference type="Gene3D" id="2.40.170.20">
    <property type="entry name" value="TonB-dependent receptor, beta-barrel domain"/>
    <property type="match status" value="1"/>
</dbReference>
<keyword evidence="3" id="KW-0812">Transmembrane</keyword>
<keyword evidence="4" id="KW-0798">TonB box</keyword>
<evidence type="ECO:0000256" key="3">
    <source>
        <dbReference type="ARBA" id="ARBA00022692"/>
    </source>
</evidence>
<feature type="domain" description="TonB-dependent receptor-like beta-barrel" evidence="7">
    <location>
        <begin position="21"/>
        <end position="243"/>
    </location>
</feature>
<dbReference type="PROSITE" id="PS52016">
    <property type="entry name" value="TONB_DEPENDENT_REC_3"/>
    <property type="match status" value="1"/>
</dbReference>
<evidence type="ECO:0000256" key="1">
    <source>
        <dbReference type="ARBA" id="ARBA00004571"/>
    </source>
</evidence>
<dbReference type="Pfam" id="PF00593">
    <property type="entry name" value="TonB_dep_Rec_b-barrel"/>
    <property type="match status" value="1"/>
</dbReference>
<dbReference type="InterPro" id="IPR036942">
    <property type="entry name" value="Beta-barrel_TonB_sf"/>
</dbReference>
<dbReference type="EMBL" id="HBFX01037402">
    <property type="protein sequence ID" value="CAD8971498.1"/>
    <property type="molecule type" value="Transcribed_RNA"/>
</dbReference>
<evidence type="ECO:0000256" key="4">
    <source>
        <dbReference type="ARBA" id="ARBA00023077"/>
    </source>
</evidence>
<evidence type="ECO:0000259" key="7">
    <source>
        <dbReference type="Pfam" id="PF00593"/>
    </source>
</evidence>
<evidence type="ECO:0000313" key="8">
    <source>
        <dbReference type="EMBL" id="CAD8971498.1"/>
    </source>
</evidence>
<name>A0A7S1ED88_HEMAN</name>
<dbReference type="PANTHER" id="PTHR40980:SF3">
    <property type="entry name" value="TONB-DEPENDENT RECEPTOR-LIKE BETA-BARREL DOMAIN-CONTAINING PROTEIN"/>
    <property type="match status" value="1"/>
</dbReference>
<comment type="subcellular location">
    <subcellularLocation>
        <location evidence="1">Cell outer membrane</location>
        <topology evidence="1">Multi-pass membrane protein</topology>
    </subcellularLocation>
</comment>
<proteinExistence type="predicted"/>
<dbReference type="InterPro" id="IPR000531">
    <property type="entry name" value="Beta-barrel_TonB"/>
</dbReference>
<organism evidence="8">
    <name type="scientific">Hemiselmis andersenii</name>
    <name type="common">Cryptophyte alga</name>
    <dbReference type="NCBI Taxonomy" id="464988"/>
    <lineage>
        <taxon>Eukaryota</taxon>
        <taxon>Cryptophyceae</taxon>
        <taxon>Cryptomonadales</taxon>
        <taxon>Hemiselmidaceae</taxon>
        <taxon>Hemiselmis</taxon>
    </lineage>
</organism>
<dbReference type="PANTHER" id="PTHR40980">
    <property type="entry name" value="PLUG DOMAIN-CONTAINING PROTEIN"/>
    <property type="match status" value="1"/>
</dbReference>
<dbReference type="SUPFAM" id="SSF56935">
    <property type="entry name" value="Porins"/>
    <property type="match status" value="1"/>
</dbReference>
<dbReference type="InterPro" id="IPR039426">
    <property type="entry name" value="TonB-dep_rcpt-like"/>
</dbReference>
<sequence>MRNSFAAAKGTDTKVPELLGVYIGSAGNPHLKPYRAWSFDVSYEKYFGKKGYVAATGFYKKLQSYILNQTTVNYDFSQYIKDLNLSPGANNNLGIFTQPTNGDGGDVRGLELSASAPFNMFASWLDGFGAYGSYSRAASSVKLPDIIGLNPNQRVPTSGNISLPGLSKDNAKLTLYFEKWGFSAFVAGNYRSDYIGSVANDSIGGYPTLKRIKAQSWVSAQVGYDVQSGYLKGLGFRVEGNNLNDPTYVQLKSDGTVDSTNKTGHTLILKVNYKLQ</sequence>
<keyword evidence="6" id="KW-0998">Cell outer membrane</keyword>
<keyword evidence="2" id="KW-0813">Transport</keyword>
<protein>
    <recommendedName>
        <fullName evidence="7">TonB-dependent receptor-like beta-barrel domain-containing protein</fullName>
    </recommendedName>
</protein>
<dbReference type="AlphaFoldDB" id="A0A7S1ED88"/>
<evidence type="ECO:0000256" key="6">
    <source>
        <dbReference type="ARBA" id="ARBA00023237"/>
    </source>
</evidence>
<accession>A0A7S1ED88</accession>
<evidence type="ECO:0000256" key="2">
    <source>
        <dbReference type="ARBA" id="ARBA00022448"/>
    </source>
</evidence>
<evidence type="ECO:0000256" key="5">
    <source>
        <dbReference type="ARBA" id="ARBA00023136"/>
    </source>
</evidence>
<gene>
    <name evidence="8" type="ORF">HAND00432_LOCUS22499</name>
</gene>
<keyword evidence="5" id="KW-0472">Membrane</keyword>
<reference evidence="8" key="1">
    <citation type="submission" date="2021-01" db="EMBL/GenBank/DDBJ databases">
        <authorList>
            <person name="Corre E."/>
            <person name="Pelletier E."/>
            <person name="Niang G."/>
            <person name="Scheremetjew M."/>
            <person name="Finn R."/>
            <person name="Kale V."/>
            <person name="Holt S."/>
            <person name="Cochrane G."/>
            <person name="Meng A."/>
            <person name="Brown T."/>
            <person name="Cohen L."/>
        </authorList>
    </citation>
    <scope>NUCLEOTIDE SEQUENCE</scope>
    <source>
        <strain evidence="8">CCMP644</strain>
    </source>
</reference>